<reference evidence="2" key="1">
    <citation type="submission" date="2019-06" db="EMBL/GenBank/DDBJ databases">
        <authorList>
            <person name="Zheng W."/>
        </authorList>
    </citation>
    <scope>NUCLEOTIDE SEQUENCE</scope>
    <source>
        <strain evidence="2">QDHG01</strain>
    </source>
</reference>
<dbReference type="InterPro" id="IPR051291">
    <property type="entry name" value="CIMAP"/>
</dbReference>
<name>A0A8J8T5V6_HALGN</name>
<evidence type="ECO:0000256" key="1">
    <source>
        <dbReference type="SAM" id="MobiDB-lite"/>
    </source>
</evidence>
<feature type="compositionally biased region" description="Polar residues" evidence="1">
    <location>
        <begin position="557"/>
        <end position="569"/>
    </location>
</feature>
<evidence type="ECO:0000313" key="2">
    <source>
        <dbReference type="EMBL" id="TNV82686.1"/>
    </source>
</evidence>
<sequence>MIREKRKIDQWQKVSNIELGPGQYSPYAGKDGSKYSIGSNEKPYKLEYSYPRKKADIPFGSGQDRFKKFLPLNVLPGPGQYDQRMITVDDLQNAAAVSFKSSSPRLQMYYDLERNLSKSQLSYDKQEKLANQLVELIDRKMKERAPSNIVGEMNSTYETPAKRLESLKIQTGLAITSNIKHDKVPSIPFEPRKEETMEKVGPGSYDPNFDAVHKRLPNLTVIQKNKSNRPVPKKALESFINTIFSSNTVTGGAKSPDLMTNHELSRERSNTALKAKHLRLGKAMFIPKTEQGTPRGKSPIEEEDVDPFHKPTGIFLSKTKRTNLADEKALGPGFYNPHEFSTFGNTKDSAFKKKTDFGNQEGRKFTMHRNMASPFTDSSYIENPDSWKYQHPEKESAFHKKKMTNQSLDKMSMPVSLSTVAKAVQKNNQPPGPGSYDINFKDELKILDQKLSIRYQLGPFGSTSPRFKEKQKFVPETNNDQHSQQIFNIMKKQEMRKYMDEALNLIKDMQKNKESSIFKSSTDRFREMPKELTEKPKFMIGVGAGGLTDRERELSTMQSVNGGQSTSRISGGPYNPSILKPFDSTSPRFNYKKHETHHQKIPGPGHYTKHYEDVEQLKLEEIKRAGTINKKYIAAIPIEDRQRFSLFGKIVHTENEKQLGPGSYETHALNGVTSKKGFNVSLQKSSKLTTQASSGLAQGSISTNIKLSPRSSNTGI</sequence>
<protein>
    <submittedName>
        <fullName evidence="2">Uncharacterized protein</fullName>
    </submittedName>
</protein>
<feature type="region of interest" description="Disordered" evidence="1">
    <location>
        <begin position="557"/>
        <end position="576"/>
    </location>
</feature>
<proteinExistence type="predicted"/>
<dbReference type="EMBL" id="RRYP01004664">
    <property type="protein sequence ID" value="TNV82686.1"/>
    <property type="molecule type" value="Genomic_DNA"/>
</dbReference>
<gene>
    <name evidence="2" type="ORF">FGO68_gene17343</name>
</gene>
<evidence type="ECO:0000313" key="3">
    <source>
        <dbReference type="Proteomes" id="UP000785679"/>
    </source>
</evidence>
<accession>A0A8J8T5V6</accession>
<dbReference type="OrthoDB" id="406368at2759"/>
<dbReference type="Pfam" id="PF07004">
    <property type="entry name" value="SHIPPO-rpt"/>
    <property type="match status" value="3"/>
</dbReference>
<comment type="caution">
    <text evidence="2">The sequence shown here is derived from an EMBL/GenBank/DDBJ whole genome shotgun (WGS) entry which is preliminary data.</text>
</comment>
<feature type="region of interest" description="Disordered" evidence="1">
    <location>
        <begin position="289"/>
        <end position="313"/>
    </location>
</feature>
<dbReference type="PANTHER" id="PTHR21580:SF28">
    <property type="entry name" value="BOREALIN N-TERMINAL DOMAIN-CONTAINING PROTEIN-RELATED"/>
    <property type="match status" value="1"/>
</dbReference>
<dbReference type="InterPro" id="IPR010736">
    <property type="entry name" value="SHIPPO-rpt"/>
</dbReference>
<dbReference type="Proteomes" id="UP000785679">
    <property type="component" value="Unassembled WGS sequence"/>
</dbReference>
<keyword evidence="3" id="KW-1185">Reference proteome</keyword>
<dbReference type="PANTHER" id="PTHR21580">
    <property type="entry name" value="SHIPPO-1-RELATED"/>
    <property type="match status" value="1"/>
</dbReference>
<dbReference type="AlphaFoldDB" id="A0A8J8T5V6"/>
<organism evidence="2 3">
    <name type="scientific">Halteria grandinella</name>
    <dbReference type="NCBI Taxonomy" id="5974"/>
    <lineage>
        <taxon>Eukaryota</taxon>
        <taxon>Sar</taxon>
        <taxon>Alveolata</taxon>
        <taxon>Ciliophora</taxon>
        <taxon>Intramacronucleata</taxon>
        <taxon>Spirotrichea</taxon>
        <taxon>Stichotrichia</taxon>
        <taxon>Sporadotrichida</taxon>
        <taxon>Halteriidae</taxon>
        <taxon>Halteria</taxon>
    </lineage>
</organism>